<dbReference type="EMBL" id="LWAE01000005">
    <property type="protein sequence ID" value="KZL90387.1"/>
    <property type="molecule type" value="Genomic_DNA"/>
</dbReference>
<evidence type="ECO:0000313" key="2">
    <source>
        <dbReference type="Proteomes" id="UP000076603"/>
    </source>
</evidence>
<dbReference type="STRING" id="1121326.CLMAG_41580"/>
<name>A0A162RUA7_9CLOT</name>
<comment type="caution">
    <text evidence="1">The sequence shown here is derived from an EMBL/GenBank/DDBJ whole genome shotgun (WGS) entry which is preliminary data.</text>
</comment>
<dbReference type="AlphaFoldDB" id="A0A162RUA7"/>
<evidence type="ECO:0000313" key="1">
    <source>
        <dbReference type="EMBL" id="KZL90387.1"/>
    </source>
</evidence>
<proteinExistence type="predicted"/>
<organism evidence="1 2">
    <name type="scientific">Clostridium magnum DSM 2767</name>
    <dbReference type="NCBI Taxonomy" id="1121326"/>
    <lineage>
        <taxon>Bacteria</taxon>
        <taxon>Bacillati</taxon>
        <taxon>Bacillota</taxon>
        <taxon>Clostridia</taxon>
        <taxon>Eubacteriales</taxon>
        <taxon>Clostridiaceae</taxon>
        <taxon>Clostridium</taxon>
    </lineage>
</organism>
<keyword evidence="2" id="KW-1185">Reference proteome</keyword>
<protein>
    <submittedName>
        <fullName evidence="1">Uncharacterized protein</fullName>
    </submittedName>
</protein>
<dbReference type="Proteomes" id="UP000076603">
    <property type="component" value="Unassembled WGS sequence"/>
</dbReference>
<accession>A0A162RUA7</accession>
<dbReference type="RefSeq" id="WP_066626607.1">
    <property type="nucleotide sequence ID" value="NZ_FQXL01000008.1"/>
</dbReference>
<reference evidence="1 2" key="1">
    <citation type="submission" date="2016-04" db="EMBL/GenBank/DDBJ databases">
        <title>Genome sequence of Clostridium magnum DSM 2767.</title>
        <authorList>
            <person name="Poehlein A."/>
            <person name="Uhlig R."/>
            <person name="Fischer R."/>
            <person name="Bahl H."/>
            <person name="Daniel R."/>
        </authorList>
    </citation>
    <scope>NUCLEOTIDE SEQUENCE [LARGE SCALE GENOMIC DNA]</scope>
    <source>
        <strain evidence="1 2">DSM 2767</strain>
    </source>
</reference>
<sequence>MEYLNNIEKSVKEICDECCHRGTEQCNYRICNIGFVDYVAKKIKSNSTYSIDDGESLIPKSDLKYYDEKIIARGIANICRLCKDCNENHSENCVVALIRRSLEYTQLKDKIEYPGNVIMYLMNVSKQKPEFAELIKEEYMRVG</sequence>
<dbReference type="OrthoDB" id="1681497at2"/>
<dbReference type="PATRIC" id="fig|1121326.3.peg.4214"/>
<gene>
    <name evidence="1" type="ORF">CLMAG_41580</name>
</gene>